<evidence type="ECO:0000313" key="3">
    <source>
        <dbReference type="Proteomes" id="UP000029072"/>
    </source>
</evidence>
<dbReference type="EMBL" id="JGYS01000019">
    <property type="protein sequence ID" value="KFI51885.1"/>
    <property type="molecule type" value="Genomic_DNA"/>
</dbReference>
<dbReference type="eggNOG" id="ENOG5032AI7">
    <property type="taxonomic scope" value="Bacteria"/>
</dbReference>
<evidence type="ECO:0000313" key="2">
    <source>
        <dbReference type="EMBL" id="KFI51885.1"/>
    </source>
</evidence>
<evidence type="ECO:0000256" key="1">
    <source>
        <dbReference type="SAM" id="MobiDB-lite"/>
    </source>
</evidence>
<dbReference type="RefSeq" id="WP_052118973.1">
    <property type="nucleotide sequence ID" value="NZ_JDUV01000002.1"/>
</dbReference>
<protein>
    <submittedName>
        <fullName evidence="2">Uncharacterized protein</fullName>
    </submittedName>
</protein>
<dbReference type="OrthoDB" id="3238427at2"/>
<proteinExistence type="predicted"/>
<comment type="caution">
    <text evidence="2">The sequence shown here is derived from an EMBL/GenBank/DDBJ whole genome shotgun (WGS) entry which is preliminary data.</text>
</comment>
<organism evidence="2 3">
    <name type="scientific">Bifidobacterium callitrichos DSM 23973</name>
    <dbReference type="NCBI Taxonomy" id="1437609"/>
    <lineage>
        <taxon>Bacteria</taxon>
        <taxon>Bacillati</taxon>
        <taxon>Actinomycetota</taxon>
        <taxon>Actinomycetes</taxon>
        <taxon>Bifidobacteriales</taxon>
        <taxon>Bifidobacteriaceae</taxon>
        <taxon>Bifidobacterium</taxon>
    </lineage>
</organism>
<feature type="region of interest" description="Disordered" evidence="1">
    <location>
        <begin position="1"/>
        <end position="60"/>
    </location>
</feature>
<feature type="compositionally biased region" description="Acidic residues" evidence="1">
    <location>
        <begin position="1"/>
        <end position="12"/>
    </location>
</feature>
<dbReference type="STRING" id="1437609.BCAL_1811"/>
<accession>A0A086ZZD5</accession>
<feature type="compositionally biased region" description="Basic and acidic residues" evidence="1">
    <location>
        <begin position="24"/>
        <end position="38"/>
    </location>
</feature>
<reference evidence="2 3" key="1">
    <citation type="submission" date="2014-03" db="EMBL/GenBank/DDBJ databases">
        <title>Genomics of Bifidobacteria.</title>
        <authorList>
            <person name="Ventura M."/>
            <person name="Milani C."/>
            <person name="Lugli G.A."/>
        </authorList>
    </citation>
    <scope>NUCLEOTIDE SEQUENCE [LARGE SCALE GENOMIC DNA]</scope>
    <source>
        <strain evidence="2 3">DSM 23973</strain>
    </source>
</reference>
<dbReference type="AlphaFoldDB" id="A0A086ZZD5"/>
<sequence>MTGTNDIDDDMNSTDSADGADGDGVTRRSTNDARDAWRSETSGNAYEPSDGDGAPSRTEQNLPVYEGSIYVELGADAVPYRIVATEDGVMGERECHALAVSACRIACLTADVIRGKLAPSALKRAVTAPCLKRIETLAFLVDSQLRKNVELRARMRCLPVVPHDVSGTLVNETSVEMVIKISVGGTVYWSTVTLRRIGCRWMCAVVDMG</sequence>
<gene>
    <name evidence="2" type="ORF">BCAL_1811</name>
</gene>
<dbReference type="Proteomes" id="UP000029072">
    <property type="component" value="Unassembled WGS sequence"/>
</dbReference>
<name>A0A086ZZD5_9BIFI</name>